<keyword evidence="3" id="KW-1133">Transmembrane helix</keyword>
<organism evidence="4 5">
    <name type="scientific">Paenibacillus spiritus</name>
    <dbReference type="NCBI Taxonomy" id="2496557"/>
    <lineage>
        <taxon>Bacteria</taxon>
        <taxon>Bacillati</taxon>
        <taxon>Bacillota</taxon>
        <taxon>Bacilli</taxon>
        <taxon>Bacillales</taxon>
        <taxon>Paenibacillaceae</taxon>
        <taxon>Paenibacillus</taxon>
    </lineage>
</organism>
<comment type="caution">
    <text evidence="4">The sequence shown here is derived from an EMBL/GenBank/DDBJ whole genome shotgun (WGS) entry which is preliminary data.</text>
</comment>
<dbReference type="Proteomes" id="UP000367750">
    <property type="component" value="Unassembled WGS sequence"/>
</dbReference>
<evidence type="ECO:0000256" key="3">
    <source>
        <dbReference type="SAM" id="Phobius"/>
    </source>
</evidence>
<protein>
    <submittedName>
        <fullName evidence="4">Type 4a pilus biogenesis protein PilO</fullName>
    </submittedName>
</protein>
<proteinExistence type="predicted"/>
<evidence type="ECO:0000256" key="2">
    <source>
        <dbReference type="SAM" id="MobiDB-lite"/>
    </source>
</evidence>
<dbReference type="InterPro" id="IPR007690">
    <property type="entry name" value="T2SS_GspM"/>
</dbReference>
<dbReference type="GO" id="GO:0015627">
    <property type="term" value="C:type II protein secretion system complex"/>
    <property type="evidence" value="ECO:0007669"/>
    <property type="project" value="InterPro"/>
</dbReference>
<feature type="transmembrane region" description="Helical" evidence="3">
    <location>
        <begin position="71"/>
        <end position="89"/>
    </location>
</feature>
<dbReference type="InterPro" id="IPR014717">
    <property type="entry name" value="Transl_elong_EF1B/ribsomal_bS6"/>
</dbReference>
<keyword evidence="1" id="KW-0175">Coiled coil</keyword>
<dbReference type="OrthoDB" id="2678807at2"/>
<evidence type="ECO:0000256" key="1">
    <source>
        <dbReference type="SAM" id="Coils"/>
    </source>
</evidence>
<feature type="region of interest" description="Disordered" evidence="2">
    <location>
        <begin position="252"/>
        <end position="287"/>
    </location>
</feature>
<dbReference type="EMBL" id="VYKK01000028">
    <property type="protein sequence ID" value="KAA8997944.1"/>
    <property type="molecule type" value="Genomic_DNA"/>
</dbReference>
<feature type="coiled-coil region" evidence="1">
    <location>
        <begin position="90"/>
        <end position="124"/>
    </location>
</feature>
<keyword evidence="3" id="KW-0812">Transmembrane</keyword>
<gene>
    <name evidence="4" type="primary">pilO</name>
    <name evidence="4" type="ORF">F4V43_16950</name>
</gene>
<evidence type="ECO:0000313" key="5">
    <source>
        <dbReference type="Proteomes" id="UP000367750"/>
    </source>
</evidence>
<keyword evidence="3" id="KW-0472">Membrane</keyword>
<name>A0A5J5FXV1_9BACL</name>
<dbReference type="Pfam" id="PF04612">
    <property type="entry name" value="T2SSM"/>
    <property type="match status" value="1"/>
</dbReference>
<dbReference type="AlphaFoldDB" id="A0A5J5FXV1"/>
<dbReference type="GO" id="GO:0015628">
    <property type="term" value="P:protein secretion by the type II secretion system"/>
    <property type="evidence" value="ECO:0007669"/>
    <property type="project" value="InterPro"/>
</dbReference>
<evidence type="ECO:0000313" key="4">
    <source>
        <dbReference type="EMBL" id="KAA8997944.1"/>
    </source>
</evidence>
<keyword evidence="5" id="KW-1185">Reference proteome</keyword>
<reference evidence="4 5" key="1">
    <citation type="submission" date="2019-09" db="EMBL/GenBank/DDBJ databases">
        <title>Bacillus ochoae sp. nov., Paenibacillus whitsoniae sp. nov., Paenibacillus spiritus sp. nov. Isolated from the Mars Exploration Rover during spacecraft assembly.</title>
        <authorList>
            <person name="Seuylemezian A."/>
            <person name="Vaishampayan P."/>
        </authorList>
    </citation>
    <scope>NUCLEOTIDE SEQUENCE [LARGE SCALE GENOMIC DNA]</scope>
    <source>
        <strain evidence="4 5">MER_111</strain>
    </source>
</reference>
<sequence length="287" mass="31925">MKCRSRSMPRSPSCPRVIRTRSRVRRLRRAACIRRCIKSTWTSAEQETQRTLAVRREEPTVEQINKYRSPIVLGILVLFLALLAFYLLGARPLSEKIDQQQEELALLNQQNSLMEKKIDERKADGSADSEKAELLAQLPKGDNAETLILQLRQIELHTGARLKDIGFAVSEQNPIQVMKGTSVPEYPTVKQLTMTAVVEGNYLSVSRWLYELYTMDRIVNVDSLSFQKNTANGTSAAESGILTANVTFSAYFEESDEPTGPAQSLPQADRGGTTDTAQAEAQGTTGS</sequence>
<feature type="compositionally biased region" description="Polar residues" evidence="2">
    <location>
        <begin position="273"/>
        <end position="287"/>
    </location>
</feature>
<accession>A0A5J5FXV1</accession>
<dbReference type="Gene3D" id="3.30.70.60">
    <property type="match status" value="1"/>
</dbReference>